<dbReference type="CDD" id="cd13395">
    <property type="entry name" value="ASKHA_NBD_Arp4_ACTL6-like"/>
    <property type="match status" value="1"/>
</dbReference>
<dbReference type="InterPro" id="IPR043129">
    <property type="entry name" value="ATPase_NBD"/>
</dbReference>
<keyword evidence="7" id="KW-1185">Reference proteome</keyword>
<dbReference type="PRINTS" id="PR00190">
    <property type="entry name" value="ACTIN"/>
</dbReference>
<comment type="subcellular location">
    <subcellularLocation>
        <location evidence="1">Cytoplasm</location>
    </subcellularLocation>
</comment>
<name>A0A8K0G026_IGNLU</name>
<dbReference type="SMART" id="SM00268">
    <property type="entry name" value="ACTIN"/>
    <property type="match status" value="1"/>
</dbReference>
<dbReference type="Proteomes" id="UP000801492">
    <property type="component" value="Unassembled WGS sequence"/>
</dbReference>
<dbReference type="Gene3D" id="2.30.36.70">
    <property type="entry name" value="Actin, Chain A, domain 2"/>
    <property type="match status" value="1"/>
</dbReference>
<dbReference type="Gene3D" id="3.90.640.10">
    <property type="entry name" value="Actin, Chain A, domain 4"/>
    <property type="match status" value="1"/>
</dbReference>
<dbReference type="GO" id="GO:0005737">
    <property type="term" value="C:cytoplasm"/>
    <property type="evidence" value="ECO:0007669"/>
    <property type="project" value="UniProtKB-SubCell"/>
</dbReference>
<evidence type="ECO:0000256" key="1">
    <source>
        <dbReference type="ARBA" id="ARBA00004496"/>
    </source>
</evidence>
<evidence type="ECO:0000313" key="6">
    <source>
        <dbReference type="EMBL" id="KAF2880873.1"/>
    </source>
</evidence>
<evidence type="ECO:0000256" key="3">
    <source>
        <dbReference type="ARBA" id="ARBA00022490"/>
    </source>
</evidence>
<keyword evidence="4" id="KW-0206">Cytoskeleton</keyword>
<dbReference type="OrthoDB" id="5132116at2759"/>
<dbReference type="PANTHER" id="PTHR11937">
    <property type="entry name" value="ACTIN"/>
    <property type="match status" value="1"/>
</dbReference>
<dbReference type="AlphaFoldDB" id="A0A8K0G026"/>
<evidence type="ECO:0000256" key="2">
    <source>
        <dbReference type="ARBA" id="ARBA00006752"/>
    </source>
</evidence>
<dbReference type="FunFam" id="3.30.420.40:FF:000050">
    <property type="entry name" value="Actin, alpha skeletal muscle"/>
    <property type="match status" value="1"/>
</dbReference>
<comment type="caution">
    <text evidence="6">The sequence shown here is derived from an EMBL/GenBank/DDBJ whole genome shotgun (WGS) entry which is preliminary data.</text>
</comment>
<accession>A0A8K0G026</accession>
<evidence type="ECO:0000256" key="5">
    <source>
        <dbReference type="RuleBase" id="RU000487"/>
    </source>
</evidence>
<dbReference type="Pfam" id="PF00022">
    <property type="entry name" value="Actin"/>
    <property type="match status" value="1"/>
</dbReference>
<organism evidence="6 7">
    <name type="scientific">Ignelater luminosus</name>
    <name type="common">Cucubano</name>
    <name type="synonym">Pyrophorus luminosus</name>
    <dbReference type="NCBI Taxonomy" id="2038154"/>
    <lineage>
        <taxon>Eukaryota</taxon>
        <taxon>Metazoa</taxon>
        <taxon>Ecdysozoa</taxon>
        <taxon>Arthropoda</taxon>
        <taxon>Hexapoda</taxon>
        <taxon>Insecta</taxon>
        <taxon>Pterygota</taxon>
        <taxon>Neoptera</taxon>
        <taxon>Endopterygota</taxon>
        <taxon>Coleoptera</taxon>
        <taxon>Polyphaga</taxon>
        <taxon>Elateriformia</taxon>
        <taxon>Elateroidea</taxon>
        <taxon>Elateridae</taxon>
        <taxon>Agrypninae</taxon>
        <taxon>Pyrophorini</taxon>
        <taxon>Ignelater</taxon>
    </lineage>
</organism>
<evidence type="ECO:0000313" key="7">
    <source>
        <dbReference type="Proteomes" id="UP000801492"/>
    </source>
</evidence>
<dbReference type="FunFam" id="3.90.640.10:FF:000009">
    <property type="entry name" value="Actin-like 6A, isoform CRA_a"/>
    <property type="match status" value="1"/>
</dbReference>
<dbReference type="EMBL" id="VTPC01090894">
    <property type="protein sequence ID" value="KAF2880873.1"/>
    <property type="molecule type" value="Genomic_DNA"/>
</dbReference>
<dbReference type="Gene3D" id="3.30.420.40">
    <property type="match status" value="2"/>
</dbReference>
<proteinExistence type="inferred from homology"/>
<protein>
    <recommendedName>
        <fullName evidence="8">Actin-like protein 6B</fullName>
    </recommendedName>
</protein>
<keyword evidence="3" id="KW-0963">Cytoplasm</keyword>
<dbReference type="SUPFAM" id="SSF53067">
    <property type="entry name" value="Actin-like ATPase domain"/>
    <property type="match status" value="2"/>
</dbReference>
<evidence type="ECO:0000256" key="4">
    <source>
        <dbReference type="ARBA" id="ARBA00023212"/>
    </source>
</evidence>
<reference evidence="6" key="1">
    <citation type="submission" date="2019-08" db="EMBL/GenBank/DDBJ databases">
        <title>The genome of the North American firefly Photinus pyralis.</title>
        <authorList>
            <consortium name="Photinus pyralis genome working group"/>
            <person name="Fallon T.R."/>
            <person name="Sander Lower S.E."/>
            <person name="Weng J.-K."/>
        </authorList>
    </citation>
    <scope>NUCLEOTIDE SEQUENCE</scope>
    <source>
        <strain evidence="6">TRF0915ILg1</strain>
        <tissue evidence="6">Whole body</tissue>
    </source>
</reference>
<sequence>MSGAIYGGDEVGALVLDIGHNTVRAGYGGEDSPKLDIPSTIGVWTDSQDDIGEPQYKYNIGLTAIHVKRPGMELTTFLKEGMIENWDMFENLTDYIYRNALGAVSRDHPILVTEPPWITPPKREQMAELMFEKYKVPALYLGKNAALAAFANGRPTCLVVDSGATHTSAVPVHDGFVLTQAVVKSPVGGDYISMQCRNYLEEKNIDIIPPYMVASKELTKPDEPASWKRKSSLPKVTDSWHNYMVKEVMQDFQASVLQVSDNLYDEEVVKTMPAIHYEFPNGFHKDFGVERFKIPEPLFNPTTGVGPLVTTSVGMCDIDIRPAMYGSVVVTGGNSNIQGFNERLNRDLAAKTPPVCIISKIITYDSKSMTALQSMRLKVISATGAVERKFGAWIGGSILSSLGSFQQLWISKQEYDEGGKAIVQTKCP</sequence>
<dbReference type="PROSITE" id="PS00432">
    <property type="entry name" value="ACTINS_2"/>
    <property type="match status" value="1"/>
</dbReference>
<evidence type="ECO:0008006" key="8">
    <source>
        <dbReference type="Google" id="ProtNLM"/>
    </source>
</evidence>
<dbReference type="InterPro" id="IPR004000">
    <property type="entry name" value="Actin"/>
</dbReference>
<gene>
    <name evidence="6" type="ORF">ILUMI_25300</name>
</gene>
<dbReference type="FunFam" id="3.30.420.40:FF:000058">
    <property type="entry name" value="Putative actin-related protein 5"/>
    <property type="match status" value="1"/>
</dbReference>
<comment type="similarity">
    <text evidence="2 5">Belongs to the actin family.</text>
</comment>
<dbReference type="InterPro" id="IPR004001">
    <property type="entry name" value="Actin_CS"/>
</dbReference>